<keyword evidence="2" id="KW-1185">Reference proteome</keyword>
<dbReference type="AlphaFoldDB" id="A0A557S0E2"/>
<dbReference type="Proteomes" id="UP000316649">
    <property type="component" value="Unassembled WGS sequence"/>
</dbReference>
<sequence length="80" mass="8740">MKTEKQLAHILDEVISIAMERGKTAATAGDDFSQGEASAYHDMLEHVVQAAEQVGYDMSELGLDGHRVDELLLPIKKKAS</sequence>
<organism evidence="1 2">
    <name type="scientific">Sedimenticola selenatireducens</name>
    <dbReference type="NCBI Taxonomy" id="191960"/>
    <lineage>
        <taxon>Bacteria</taxon>
        <taxon>Pseudomonadati</taxon>
        <taxon>Pseudomonadota</taxon>
        <taxon>Gammaproteobacteria</taxon>
        <taxon>Chromatiales</taxon>
        <taxon>Sedimenticolaceae</taxon>
        <taxon>Sedimenticola</taxon>
    </lineage>
</organism>
<evidence type="ECO:0000313" key="1">
    <source>
        <dbReference type="EMBL" id="TVO70901.1"/>
    </source>
</evidence>
<reference evidence="1 2" key="1">
    <citation type="submission" date="2019-07" db="EMBL/GenBank/DDBJ databases">
        <title>The pathways for chlorine oxyanion respiration interact through the shared metabolite chlorate.</title>
        <authorList>
            <person name="Barnum T.P."/>
            <person name="Cheng Y."/>
            <person name="Hill K.A."/>
            <person name="Lucas L.N."/>
            <person name="Carlson H.K."/>
            <person name="Coates J.D."/>
        </authorList>
    </citation>
    <scope>NUCLEOTIDE SEQUENCE [LARGE SCALE GENOMIC DNA]</scope>
    <source>
        <strain evidence="1 2">BK-1</strain>
    </source>
</reference>
<gene>
    <name evidence="1" type="ORF">FHP88_15720</name>
</gene>
<proteinExistence type="predicted"/>
<evidence type="ECO:0000313" key="2">
    <source>
        <dbReference type="Proteomes" id="UP000316649"/>
    </source>
</evidence>
<protein>
    <submittedName>
        <fullName evidence="1">Uncharacterized protein</fullName>
    </submittedName>
</protein>
<accession>A0A557S0E2</accession>
<comment type="caution">
    <text evidence="1">The sequence shown here is derived from an EMBL/GenBank/DDBJ whole genome shotgun (WGS) entry which is preliminary data.</text>
</comment>
<dbReference type="EMBL" id="VMNH01000023">
    <property type="protein sequence ID" value="TVO70901.1"/>
    <property type="molecule type" value="Genomic_DNA"/>
</dbReference>
<name>A0A557S0E2_9GAMM</name>
<dbReference type="RefSeq" id="WP_144360038.1">
    <property type="nucleotide sequence ID" value="NZ_VMNH01000023.1"/>
</dbReference>